<protein>
    <submittedName>
        <fullName evidence="3">Crotonase</fullName>
    </submittedName>
</protein>
<evidence type="ECO:0000256" key="1">
    <source>
        <dbReference type="ARBA" id="ARBA00005254"/>
    </source>
</evidence>
<dbReference type="GeneID" id="38665921"/>
<dbReference type="PANTHER" id="PTHR11941:SF54">
    <property type="entry name" value="ENOYL-COA HYDRATASE, MITOCHONDRIAL"/>
    <property type="match status" value="1"/>
</dbReference>
<dbReference type="GO" id="GO:0016829">
    <property type="term" value="F:lyase activity"/>
    <property type="evidence" value="ECO:0007669"/>
    <property type="project" value="UniProtKB-KW"/>
</dbReference>
<dbReference type="InterPro" id="IPR029045">
    <property type="entry name" value="ClpP/crotonase-like_dom_sf"/>
</dbReference>
<evidence type="ECO:0000256" key="2">
    <source>
        <dbReference type="ARBA" id="ARBA00023239"/>
    </source>
</evidence>
<evidence type="ECO:0000313" key="3">
    <source>
        <dbReference type="EMBL" id="BBD72026.1"/>
    </source>
</evidence>
<keyword evidence="2" id="KW-0456">Lyase</keyword>
<name>A0A348B1H4_9CREN</name>
<dbReference type="InterPro" id="IPR001753">
    <property type="entry name" value="Enoyl-CoA_hydra/iso"/>
</dbReference>
<proteinExistence type="inferred from homology"/>
<comment type="similarity">
    <text evidence="1">Belongs to the enoyl-CoA hydratase/isomerase family.</text>
</comment>
<evidence type="ECO:0000313" key="4">
    <source>
        <dbReference type="EMBL" id="GGU00310.1"/>
    </source>
</evidence>
<reference evidence="3" key="3">
    <citation type="journal article" date="2019" name="BMC Res. Notes">
        <title>Complete genome sequence of the Sulfodiicoccus acidiphilus strain HS-1T, the first crenarchaeon that lacks polB3, isolated from an acidic hot spring in Ohwaku-dani, Hakone, Japan.</title>
        <authorList>
            <person name="Sakai H.D."/>
            <person name="Kurosawa N."/>
        </authorList>
    </citation>
    <scope>NUCLEOTIDE SEQUENCE</scope>
    <source>
        <strain evidence="3">HS-1</strain>
    </source>
</reference>
<dbReference type="FunFam" id="3.90.226.10:FF:000009">
    <property type="entry name" value="Carnitinyl-CoA dehydratase"/>
    <property type="match status" value="1"/>
</dbReference>
<dbReference type="RefSeq" id="WP_126449317.1">
    <property type="nucleotide sequence ID" value="NZ_AP018553.1"/>
</dbReference>
<reference evidence="5" key="2">
    <citation type="submission" date="2018-04" db="EMBL/GenBank/DDBJ databases">
        <title>Complete genome sequence of Sulfodiicoccus acidiphilus strain HS-1.</title>
        <authorList>
            <person name="Sakai H.D."/>
            <person name="Kurosawa N."/>
        </authorList>
    </citation>
    <scope>NUCLEOTIDE SEQUENCE [LARGE SCALE GENOMIC DNA]</scope>
    <source>
        <strain evidence="5">HS-1</strain>
    </source>
</reference>
<dbReference type="Pfam" id="PF00378">
    <property type="entry name" value="ECH_1"/>
    <property type="match status" value="1"/>
</dbReference>
<dbReference type="EMBL" id="BMQS01000016">
    <property type="protein sequence ID" value="GGU00310.1"/>
    <property type="molecule type" value="Genomic_DNA"/>
</dbReference>
<dbReference type="Gene3D" id="3.90.226.10">
    <property type="entry name" value="2-enoyl-CoA Hydratase, Chain A, domain 1"/>
    <property type="match status" value="1"/>
</dbReference>
<reference evidence="4" key="1">
    <citation type="journal article" date="2014" name="Int. J. Syst. Evol. Microbiol.">
        <title>Complete genome sequence of Corynebacterium casei LMG S-19264T (=DSM 44701T), isolated from a smear-ripened cheese.</title>
        <authorList>
            <consortium name="US DOE Joint Genome Institute (JGI-PGF)"/>
            <person name="Walter F."/>
            <person name="Albersmeier A."/>
            <person name="Kalinowski J."/>
            <person name="Ruckert C."/>
        </authorList>
    </citation>
    <scope>NUCLEOTIDE SEQUENCE</scope>
    <source>
        <strain evidence="4">JCM 31740</strain>
    </source>
</reference>
<dbReference type="AlphaFoldDB" id="A0A348B1H4"/>
<dbReference type="OrthoDB" id="27846at2157"/>
<dbReference type="PANTHER" id="PTHR11941">
    <property type="entry name" value="ENOYL-COA HYDRATASE-RELATED"/>
    <property type="match status" value="1"/>
</dbReference>
<dbReference type="GO" id="GO:0006635">
    <property type="term" value="P:fatty acid beta-oxidation"/>
    <property type="evidence" value="ECO:0007669"/>
    <property type="project" value="TreeGrafter"/>
</dbReference>
<dbReference type="KEGG" id="sacd:HS1genome_0415"/>
<sequence length="251" mass="27169">MSQTVLSEKRGNTLVLILNRPETLNAMNLEMRRALLGLLRDAEANPEIRAVIITGAGKAFSAGADVNYLLSLDETNVREYVTFVHSLLDYVESYPKLTIGAVNGVAVGGGLELLLTLDLVVASSEAKFGQTELNLGLIPGGGGTQRLPRLVGLRKAKEMIFTGGLIDADEALRLGLVNKVVPRDRLMEESLLLAGKVAEKDVKSLAAAKASLNNWGKMTIQDGLKYEASQYAQTLLRPEVKGKLAEFLHRK</sequence>
<organism evidence="3 5">
    <name type="scientific">Sulfodiicoccus acidiphilus</name>
    <dbReference type="NCBI Taxonomy" id="1670455"/>
    <lineage>
        <taxon>Archaea</taxon>
        <taxon>Thermoproteota</taxon>
        <taxon>Thermoprotei</taxon>
        <taxon>Sulfolobales</taxon>
        <taxon>Sulfolobaceae</taxon>
        <taxon>Sulfodiicoccus</taxon>
    </lineage>
</organism>
<dbReference type="EMBL" id="AP018553">
    <property type="protein sequence ID" value="BBD72026.1"/>
    <property type="molecule type" value="Genomic_DNA"/>
</dbReference>
<dbReference type="CDD" id="cd06558">
    <property type="entry name" value="crotonase-like"/>
    <property type="match status" value="1"/>
</dbReference>
<accession>A0A348B1H4</accession>
<dbReference type="Proteomes" id="UP000616143">
    <property type="component" value="Unassembled WGS sequence"/>
</dbReference>
<evidence type="ECO:0000313" key="5">
    <source>
        <dbReference type="Proteomes" id="UP000276741"/>
    </source>
</evidence>
<dbReference type="Proteomes" id="UP000276741">
    <property type="component" value="Chromosome"/>
</dbReference>
<reference evidence="4" key="4">
    <citation type="submission" date="2020-09" db="EMBL/GenBank/DDBJ databases">
        <authorList>
            <person name="Sun Q."/>
            <person name="Ohkuma M."/>
        </authorList>
    </citation>
    <scope>NUCLEOTIDE SEQUENCE</scope>
    <source>
        <strain evidence="4">JCM 31740</strain>
    </source>
</reference>
<dbReference type="SUPFAM" id="SSF52096">
    <property type="entry name" value="ClpP/crotonase"/>
    <property type="match status" value="1"/>
</dbReference>
<gene>
    <name evidence="4" type="ORF">GCM10007116_17040</name>
    <name evidence="3" type="ORF">HS1genome_0415</name>
</gene>
<keyword evidence="5" id="KW-1185">Reference proteome</keyword>